<dbReference type="Pfam" id="PF00440">
    <property type="entry name" value="TetR_N"/>
    <property type="match status" value="1"/>
</dbReference>
<evidence type="ECO:0000256" key="4">
    <source>
        <dbReference type="PROSITE-ProRule" id="PRU00335"/>
    </source>
</evidence>
<evidence type="ECO:0000256" key="2">
    <source>
        <dbReference type="ARBA" id="ARBA00023125"/>
    </source>
</evidence>
<dbReference type="PANTHER" id="PTHR30055">
    <property type="entry name" value="HTH-TYPE TRANSCRIPTIONAL REGULATOR RUTR"/>
    <property type="match status" value="1"/>
</dbReference>
<name>A0ABT8EYI2_9ACTN</name>
<comment type="caution">
    <text evidence="6">The sequence shown here is derived from an EMBL/GenBank/DDBJ whole genome shotgun (WGS) entry which is preliminary data.</text>
</comment>
<dbReference type="RefSeq" id="WP_300962304.1">
    <property type="nucleotide sequence ID" value="NZ_JAUHJR010000009.1"/>
</dbReference>
<dbReference type="SUPFAM" id="SSF48498">
    <property type="entry name" value="Tetracyclin repressor-like, C-terminal domain"/>
    <property type="match status" value="1"/>
</dbReference>
<evidence type="ECO:0000256" key="1">
    <source>
        <dbReference type="ARBA" id="ARBA00023015"/>
    </source>
</evidence>
<dbReference type="InterPro" id="IPR009057">
    <property type="entry name" value="Homeodomain-like_sf"/>
</dbReference>
<sequence length="191" mass="20485">MSRSSSAYHHGDLRRALVDAGTALLEEQSPTNVSLREVARRAGVSHAAPYHHFGDRGGLLKAIGDGCMRDFLDRQEAAAAAEADPAERLVALGEAYVSFAAERPHAFALVFDPELCPPQDPSPERAPLIARNEELLAECVAAWLTHRDRGPEDLEALATAFWGTVHGLAALVGEGQLDRGQVAPALHALVR</sequence>
<dbReference type="InterPro" id="IPR025996">
    <property type="entry name" value="MT1864/Rv1816-like_C"/>
</dbReference>
<dbReference type="Gene3D" id="1.10.357.10">
    <property type="entry name" value="Tetracycline Repressor, domain 2"/>
    <property type="match status" value="1"/>
</dbReference>
<evidence type="ECO:0000313" key="7">
    <source>
        <dbReference type="Proteomes" id="UP001168537"/>
    </source>
</evidence>
<dbReference type="PROSITE" id="PS50977">
    <property type="entry name" value="HTH_TETR_2"/>
    <property type="match status" value="1"/>
</dbReference>
<evidence type="ECO:0000256" key="3">
    <source>
        <dbReference type="ARBA" id="ARBA00023163"/>
    </source>
</evidence>
<dbReference type="Pfam" id="PF13305">
    <property type="entry name" value="TetR_C_33"/>
    <property type="match status" value="1"/>
</dbReference>
<dbReference type="InterPro" id="IPR001647">
    <property type="entry name" value="HTH_TetR"/>
</dbReference>
<dbReference type="PANTHER" id="PTHR30055:SF220">
    <property type="entry name" value="TETR-FAMILY REGULATORY PROTEIN"/>
    <property type="match status" value="1"/>
</dbReference>
<dbReference type="InterPro" id="IPR036271">
    <property type="entry name" value="Tet_transcr_reg_TetR-rel_C_sf"/>
</dbReference>
<evidence type="ECO:0000259" key="5">
    <source>
        <dbReference type="PROSITE" id="PS50977"/>
    </source>
</evidence>
<reference evidence="6" key="1">
    <citation type="submission" date="2023-06" db="EMBL/GenBank/DDBJ databases">
        <title>Draft genome sequence of Nocardioides sp. SOB72.</title>
        <authorList>
            <person name="Zhang G."/>
        </authorList>
    </citation>
    <scope>NUCLEOTIDE SEQUENCE</scope>
    <source>
        <strain evidence="6">SOB72</strain>
    </source>
</reference>
<gene>
    <name evidence="6" type="ORF">QWY29_17095</name>
</gene>
<dbReference type="InterPro" id="IPR050109">
    <property type="entry name" value="HTH-type_TetR-like_transc_reg"/>
</dbReference>
<accession>A0ABT8EYI2</accession>
<feature type="DNA-binding region" description="H-T-H motif" evidence="4">
    <location>
        <begin position="34"/>
        <end position="53"/>
    </location>
</feature>
<dbReference type="SUPFAM" id="SSF46689">
    <property type="entry name" value="Homeodomain-like"/>
    <property type="match status" value="1"/>
</dbReference>
<dbReference type="PRINTS" id="PR00455">
    <property type="entry name" value="HTHTETR"/>
</dbReference>
<dbReference type="EMBL" id="JAUHJR010000009">
    <property type="protein sequence ID" value="MDN4163089.1"/>
    <property type="molecule type" value="Genomic_DNA"/>
</dbReference>
<keyword evidence="1" id="KW-0805">Transcription regulation</keyword>
<feature type="domain" description="HTH tetR-type" evidence="5">
    <location>
        <begin position="11"/>
        <end position="71"/>
    </location>
</feature>
<evidence type="ECO:0000313" key="6">
    <source>
        <dbReference type="EMBL" id="MDN4163089.1"/>
    </source>
</evidence>
<dbReference type="Proteomes" id="UP001168537">
    <property type="component" value="Unassembled WGS sequence"/>
</dbReference>
<keyword evidence="3" id="KW-0804">Transcription</keyword>
<keyword evidence="7" id="KW-1185">Reference proteome</keyword>
<protein>
    <submittedName>
        <fullName evidence="6">TetR/AcrR family transcriptional regulator</fullName>
    </submittedName>
</protein>
<proteinExistence type="predicted"/>
<organism evidence="6 7">
    <name type="scientific">Nocardioides abyssi</name>
    <dbReference type="NCBI Taxonomy" id="3058370"/>
    <lineage>
        <taxon>Bacteria</taxon>
        <taxon>Bacillati</taxon>
        <taxon>Actinomycetota</taxon>
        <taxon>Actinomycetes</taxon>
        <taxon>Propionibacteriales</taxon>
        <taxon>Nocardioidaceae</taxon>
        <taxon>Nocardioides</taxon>
    </lineage>
</organism>
<keyword evidence="2 4" id="KW-0238">DNA-binding</keyword>